<keyword evidence="1" id="KW-0812">Transmembrane</keyword>
<proteinExistence type="predicted"/>
<accession>A0A2I1RG62</accession>
<evidence type="ECO:0000313" key="2">
    <source>
        <dbReference type="EMBL" id="PKZ68122.1"/>
    </source>
</evidence>
<comment type="caution">
    <text evidence="2">The sequence shown here is derived from an EMBL/GenBank/DDBJ whole genome shotgun (WGS) entry which is preliminary data.</text>
</comment>
<evidence type="ECO:0000313" key="3">
    <source>
        <dbReference type="Proteomes" id="UP000234914"/>
    </source>
</evidence>
<dbReference type="EMBL" id="PKJS01000013">
    <property type="protein sequence ID" value="PKZ68122.1"/>
    <property type="molecule type" value="Genomic_DNA"/>
</dbReference>
<keyword evidence="1" id="KW-0472">Membrane</keyword>
<dbReference type="Proteomes" id="UP000234914">
    <property type="component" value="Unassembled WGS sequence"/>
</dbReference>
<dbReference type="AlphaFoldDB" id="A0A2I1RG62"/>
<feature type="transmembrane region" description="Helical" evidence="1">
    <location>
        <begin position="31"/>
        <end position="53"/>
    </location>
</feature>
<keyword evidence="1" id="KW-1133">Transmembrane helix</keyword>
<sequence>MKKVIFYEIFLLICLIIFFYCFNTYRFPTWVVNLKLSIQCVMMSMLGGLLYCIRAIYINKCVKNNWNKDWHLWYYLRPIASMIVGFLAYMFLKAGLLVLDASENHSSGDYGYFIIAFLAGLNVDKFMIRLEEVGKSMFGIEPSRMAKNLDIQKGEEIGS</sequence>
<organism evidence="2 3">
    <name type="scientific">Faucicola osloensis</name>
    <name type="common">Moraxella osloensis</name>
    <dbReference type="NCBI Taxonomy" id="34062"/>
    <lineage>
        <taxon>Bacteria</taxon>
        <taxon>Pseudomonadati</taxon>
        <taxon>Pseudomonadota</taxon>
        <taxon>Gammaproteobacteria</taxon>
        <taxon>Moraxellales</taxon>
        <taxon>Moraxellaceae</taxon>
        <taxon>Faucicola</taxon>
    </lineage>
</organism>
<feature type="transmembrane region" description="Helical" evidence="1">
    <location>
        <begin position="5"/>
        <end position="25"/>
    </location>
</feature>
<reference evidence="2 3" key="1">
    <citation type="submission" date="2017-12" db="EMBL/GenBank/DDBJ databases">
        <title>Phylogenetic diversity of female urinary microbiome.</title>
        <authorList>
            <person name="Thomas-White K."/>
            <person name="Wolfe A.J."/>
        </authorList>
    </citation>
    <scope>NUCLEOTIDE SEQUENCE [LARGE SCALE GENOMIC DNA]</scope>
    <source>
        <strain evidence="2 3">UMB0416</strain>
    </source>
</reference>
<protein>
    <submittedName>
        <fullName evidence="2">Uncharacterized protein</fullName>
    </submittedName>
</protein>
<feature type="transmembrane region" description="Helical" evidence="1">
    <location>
        <begin position="74"/>
        <end position="98"/>
    </location>
</feature>
<name>A0A2I1RG62_FAUOS</name>
<evidence type="ECO:0000256" key="1">
    <source>
        <dbReference type="SAM" id="Phobius"/>
    </source>
</evidence>
<gene>
    <name evidence="2" type="ORF">CYJ96_10055</name>
</gene>